<gene>
    <name evidence="1" type="ORF">M011DRAFT_481297</name>
</gene>
<dbReference type="AlphaFoldDB" id="A0A6A6V0U6"/>
<evidence type="ECO:0000313" key="1">
    <source>
        <dbReference type="EMBL" id="KAF2742827.1"/>
    </source>
</evidence>
<dbReference type="EMBL" id="MU006603">
    <property type="protein sequence ID" value="KAF2742827.1"/>
    <property type="molecule type" value="Genomic_DNA"/>
</dbReference>
<dbReference type="Proteomes" id="UP000799440">
    <property type="component" value="Unassembled WGS sequence"/>
</dbReference>
<sequence>MTDPRPQMAQYAAHLATYTPAQNKPVTEIVIFKLKDAQSAEAMDYFEKQIIANNRHGKGIRRQSWGFSASDPHTLVWQLDWEKIQDHWEYWQTDGFLPLIAAIDKLFVEGRPLVRHYEFKPEGMLGEEVQRVAVWNEGDEKAKEEGERKLREMTKEGGKAVSKKDGYAVDMDETSWRCLVKGYQSLEDAKRDDVAGPEGCENHVVKFKSDDGK</sequence>
<dbReference type="SUPFAM" id="SSF54909">
    <property type="entry name" value="Dimeric alpha+beta barrel"/>
    <property type="match status" value="1"/>
</dbReference>
<keyword evidence="2" id="KW-1185">Reference proteome</keyword>
<dbReference type="OrthoDB" id="3830579at2759"/>
<accession>A0A6A6V0U6</accession>
<evidence type="ECO:0008006" key="3">
    <source>
        <dbReference type="Google" id="ProtNLM"/>
    </source>
</evidence>
<proteinExistence type="predicted"/>
<reference evidence="1" key="1">
    <citation type="journal article" date="2020" name="Stud. Mycol.">
        <title>101 Dothideomycetes genomes: a test case for predicting lifestyles and emergence of pathogens.</title>
        <authorList>
            <person name="Haridas S."/>
            <person name="Albert R."/>
            <person name="Binder M."/>
            <person name="Bloem J."/>
            <person name="Labutti K."/>
            <person name="Salamov A."/>
            <person name="Andreopoulos B."/>
            <person name="Baker S."/>
            <person name="Barry K."/>
            <person name="Bills G."/>
            <person name="Bluhm B."/>
            <person name="Cannon C."/>
            <person name="Castanera R."/>
            <person name="Culley D."/>
            <person name="Daum C."/>
            <person name="Ezra D."/>
            <person name="Gonzalez J."/>
            <person name="Henrissat B."/>
            <person name="Kuo A."/>
            <person name="Liang C."/>
            <person name="Lipzen A."/>
            <person name="Lutzoni F."/>
            <person name="Magnuson J."/>
            <person name="Mondo S."/>
            <person name="Nolan M."/>
            <person name="Ohm R."/>
            <person name="Pangilinan J."/>
            <person name="Park H.-J."/>
            <person name="Ramirez L."/>
            <person name="Alfaro M."/>
            <person name="Sun H."/>
            <person name="Tritt A."/>
            <person name="Yoshinaga Y."/>
            <person name="Zwiers L.-H."/>
            <person name="Turgeon B."/>
            <person name="Goodwin S."/>
            <person name="Spatafora J."/>
            <person name="Crous P."/>
            <person name="Grigoriev I."/>
        </authorList>
    </citation>
    <scope>NUCLEOTIDE SEQUENCE</scope>
    <source>
        <strain evidence="1">CBS 119925</strain>
    </source>
</reference>
<evidence type="ECO:0000313" key="2">
    <source>
        <dbReference type="Proteomes" id="UP000799440"/>
    </source>
</evidence>
<protein>
    <recommendedName>
        <fullName evidence="3">ABM domain-containing protein</fullName>
    </recommendedName>
</protein>
<name>A0A6A6V0U6_9PLEO</name>
<organism evidence="1 2">
    <name type="scientific">Sporormia fimetaria CBS 119925</name>
    <dbReference type="NCBI Taxonomy" id="1340428"/>
    <lineage>
        <taxon>Eukaryota</taxon>
        <taxon>Fungi</taxon>
        <taxon>Dikarya</taxon>
        <taxon>Ascomycota</taxon>
        <taxon>Pezizomycotina</taxon>
        <taxon>Dothideomycetes</taxon>
        <taxon>Pleosporomycetidae</taxon>
        <taxon>Pleosporales</taxon>
        <taxon>Sporormiaceae</taxon>
        <taxon>Sporormia</taxon>
    </lineage>
</organism>
<dbReference type="InterPro" id="IPR011008">
    <property type="entry name" value="Dimeric_a/b-barrel"/>
</dbReference>
<dbReference type="Gene3D" id="3.30.70.100">
    <property type="match status" value="1"/>
</dbReference>